<evidence type="ECO:0000313" key="1">
    <source>
        <dbReference type="EMBL" id="EBY3180298.1"/>
    </source>
</evidence>
<protein>
    <submittedName>
        <fullName evidence="1">Uncharacterized protein</fullName>
    </submittedName>
</protein>
<sequence length="112" mass="12466">MSVFDMVGHLYGGLFYGFIVCGKVRVKHPGYKIIGFVNIELQESDDSLKKTWWSLKIIDNNRLAAAVNLLSLPVNSFAANTDAVLVKDLPTSLETDYALSTMKKTHRSITLC</sequence>
<comment type="caution">
    <text evidence="1">The sequence shown here is derived from an EMBL/GenBank/DDBJ whole genome shotgun (WGS) entry which is preliminary data.</text>
</comment>
<name>A0A5W9CJB0_SALRU</name>
<dbReference type="EMBL" id="AAHNTO010000004">
    <property type="protein sequence ID" value="EBY3180298.1"/>
    <property type="molecule type" value="Genomic_DNA"/>
</dbReference>
<proteinExistence type="predicted"/>
<gene>
    <name evidence="1" type="ORF">CBJ15_07465</name>
</gene>
<accession>A0A5W9CJB0</accession>
<dbReference type="AlphaFoldDB" id="A0A5W9CJB0"/>
<reference evidence="1" key="1">
    <citation type="submission" date="2018-08" db="EMBL/GenBank/DDBJ databases">
        <authorList>
            <consortium name="GenomeTrakr network: Whole genome sequencing for foodborne pathogen traceback"/>
        </authorList>
    </citation>
    <scope>NUCLEOTIDE SEQUENCE</scope>
    <source>
        <strain evidence="1">CFSAN064236</strain>
    </source>
</reference>
<organism evidence="1">
    <name type="scientific">Salmonella rubislaw</name>
    <dbReference type="NCBI Taxonomy" id="598"/>
    <lineage>
        <taxon>Bacteria</taxon>
        <taxon>Pseudomonadati</taxon>
        <taxon>Pseudomonadota</taxon>
        <taxon>Gammaproteobacteria</taxon>
        <taxon>Enterobacterales</taxon>
        <taxon>Enterobacteriaceae</taxon>
        <taxon>Salmonella</taxon>
    </lineage>
</organism>